<sequence length="259" mass="27312">MTAVPLRKRVRVKTLLLVLLCGWLFAVHLGLLLQYGLDGQSASMGDALLARNAETASANAVTSVVVSYRGFDTLGEVTVLFLAATGIGLFFGRRDRRDSEVPETAGSPPNEMMVTGVRLLFPVLILLGVYVVVHGHLSPGGGFQGGVIIATAFFLRLLADPDFRLSHTRVGLLESLSGSGFVIMGLLGLSLAGTATFLGNFLPHPVADMGRLLSAGVIPIIYCLVGVKVGAEVAAIFGDMLERGGEHEAAQVKDKPEAE</sequence>
<dbReference type="PANTHER" id="PTHR33932">
    <property type="entry name" value="NA(+)/H(+) ANTIPORTER SUBUNIT B"/>
    <property type="match status" value="1"/>
</dbReference>
<dbReference type="GO" id="GO:0005886">
    <property type="term" value="C:plasma membrane"/>
    <property type="evidence" value="ECO:0007669"/>
    <property type="project" value="UniProtKB-SubCell"/>
</dbReference>
<dbReference type="InterPro" id="IPR007182">
    <property type="entry name" value="MnhB"/>
</dbReference>
<name>A0A6M0K1Q5_9GAMM</name>
<dbReference type="EMBL" id="JAAIJQ010000059">
    <property type="protein sequence ID" value="NEV63702.1"/>
    <property type="molecule type" value="Genomic_DNA"/>
</dbReference>
<comment type="subcellular location">
    <subcellularLocation>
        <location evidence="1">Cell membrane</location>
        <topology evidence="1">Multi-pass membrane protein</topology>
    </subcellularLocation>
</comment>
<evidence type="ECO:0000259" key="8">
    <source>
        <dbReference type="Pfam" id="PF04039"/>
    </source>
</evidence>
<dbReference type="PANTHER" id="PTHR33932:SF4">
    <property type="entry name" value="NA(+)_H(+) ANTIPORTER SUBUNIT B"/>
    <property type="match status" value="1"/>
</dbReference>
<feature type="transmembrane region" description="Helical" evidence="7">
    <location>
        <begin position="212"/>
        <end position="237"/>
    </location>
</feature>
<feature type="domain" description="MrpA C-terminal/MbhE" evidence="9">
    <location>
        <begin position="40"/>
        <end position="87"/>
    </location>
</feature>
<keyword evidence="6 7" id="KW-0472">Membrane</keyword>
<feature type="transmembrane region" description="Helical" evidence="7">
    <location>
        <begin position="139"/>
        <end position="159"/>
    </location>
</feature>
<evidence type="ECO:0000256" key="3">
    <source>
        <dbReference type="ARBA" id="ARBA00022475"/>
    </source>
</evidence>
<keyword evidence="11" id="KW-1185">Reference proteome</keyword>
<comment type="caution">
    <text evidence="10">The sequence shown here is derived from an EMBL/GenBank/DDBJ whole genome shotgun (WGS) entry which is preliminary data.</text>
</comment>
<keyword evidence="4 7" id="KW-0812">Transmembrane</keyword>
<feature type="transmembrane region" description="Helical" evidence="7">
    <location>
        <begin position="12"/>
        <end position="35"/>
    </location>
</feature>
<evidence type="ECO:0000256" key="5">
    <source>
        <dbReference type="ARBA" id="ARBA00022989"/>
    </source>
</evidence>
<dbReference type="AlphaFoldDB" id="A0A6M0K1Q5"/>
<evidence type="ECO:0000256" key="6">
    <source>
        <dbReference type="ARBA" id="ARBA00023136"/>
    </source>
</evidence>
<evidence type="ECO:0000256" key="4">
    <source>
        <dbReference type="ARBA" id="ARBA00022692"/>
    </source>
</evidence>
<feature type="transmembrane region" description="Helical" evidence="7">
    <location>
        <begin position="171"/>
        <end position="192"/>
    </location>
</feature>
<keyword evidence="5 7" id="KW-1133">Transmembrane helix</keyword>
<comment type="similarity">
    <text evidence="2">Belongs to the CPA3 antiporters (TC 2.A.63) subunit B family.</text>
</comment>
<accession>A0A6M0K1Q5</accession>
<evidence type="ECO:0000313" key="10">
    <source>
        <dbReference type="EMBL" id="NEV63702.1"/>
    </source>
</evidence>
<organism evidence="10 11">
    <name type="scientific">Thiorhodococcus minor</name>
    <dbReference type="NCBI Taxonomy" id="57489"/>
    <lineage>
        <taxon>Bacteria</taxon>
        <taxon>Pseudomonadati</taxon>
        <taxon>Pseudomonadota</taxon>
        <taxon>Gammaproteobacteria</taxon>
        <taxon>Chromatiales</taxon>
        <taxon>Chromatiaceae</taxon>
        <taxon>Thiorhodococcus</taxon>
    </lineage>
</organism>
<keyword evidence="3" id="KW-1003">Cell membrane</keyword>
<dbReference type="Pfam" id="PF04039">
    <property type="entry name" value="MnhB"/>
    <property type="match status" value="1"/>
</dbReference>
<evidence type="ECO:0000259" key="9">
    <source>
        <dbReference type="Pfam" id="PF20501"/>
    </source>
</evidence>
<reference evidence="10 11" key="1">
    <citation type="submission" date="2020-02" db="EMBL/GenBank/DDBJ databases">
        <title>Genome sequences of Thiorhodococcus mannitoliphagus and Thiorhodococcus minor, purple sulfur photosynthetic bacteria in the gammaproteobacterial family, Chromatiaceae.</title>
        <authorList>
            <person name="Aviles F.A."/>
            <person name="Meyer T.E."/>
            <person name="Kyndt J.A."/>
        </authorList>
    </citation>
    <scope>NUCLEOTIDE SEQUENCE [LARGE SCALE GENOMIC DNA]</scope>
    <source>
        <strain evidence="10 11">DSM 11518</strain>
    </source>
</reference>
<evidence type="ECO:0000256" key="2">
    <source>
        <dbReference type="ARBA" id="ARBA00009425"/>
    </source>
</evidence>
<gene>
    <name evidence="10" type="ORF">G3446_17700</name>
</gene>
<feature type="transmembrane region" description="Helical" evidence="7">
    <location>
        <begin position="73"/>
        <end position="91"/>
    </location>
</feature>
<evidence type="ECO:0000256" key="7">
    <source>
        <dbReference type="SAM" id="Phobius"/>
    </source>
</evidence>
<proteinExistence type="inferred from homology"/>
<protein>
    <submittedName>
        <fullName evidence="10">Sodium:proton antiporter</fullName>
    </submittedName>
</protein>
<dbReference type="Proteomes" id="UP000483379">
    <property type="component" value="Unassembled WGS sequence"/>
</dbReference>
<evidence type="ECO:0000313" key="11">
    <source>
        <dbReference type="Proteomes" id="UP000483379"/>
    </source>
</evidence>
<evidence type="ECO:0000256" key="1">
    <source>
        <dbReference type="ARBA" id="ARBA00004651"/>
    </source>
</evidence>
<dbReference type="InterPro" id="IPR046806">
    <property type="entry name" value="MrpA_C/MbhE"/>
</dbReference>
<feature type="transmembrane region" description="Helical" evidence="7">
    <location>
        <begin position="112"/>
        <end position="133"/>
    </location>
</feature>
<dbReference type="Pfam" id="PF20501">
    <property type="entry name" value="MbhE"/>
    <property type="match status" value="1"/>
</dbReference>
<dbReference type="RefSeq" id="WP_164454165.1">
    <property type="nucleotide sequence ID" value="NZ_JAAIJQ010000059.1"/>
</dbReference>
<dbReference type="InterPro" id="IPR050622">
    <property type="entry name" value="CPA3_antiporter_subunitB"/>
</dbReference>
<feature type="domain" description="Na+/H+ antiporter MnhB subunit-related protein" evidence="8">
    <location>
        <begin position="113"/>
        <end position="233"/>
    </location>
</feature>